<dbReference type="InterPro" id="IPR001841">
    <property type="entry name" value="Znf_RING"/>
</dbReference>
<keyword evidence="12" id="KW-1185">Reference proteome</keyword>
<evidence type="ECO:0000259" key="10">
    <source>
        <dbReference type="PROSITE" id="PS50089"/>
    </source>
</evidence>
<dbReference type="InterPro" id="IPR013083">
    <property type="entry name" value="Znf_RING/FYVE/PHD"/>
</dbReference>
<dbReference type="AlphaFoldDB" id="A0A833RK17"/>
<comment type="catalytic activity">
    <reaction evidence="1">
        <text>S-ubiquitinyl-[E2 ubiquitin-conjugating enzyme]-L-cysteine + [acceptor protein]-L-lysine = [E2 ubiquitin-conjugating enzyme]-L-cysteine + N(6)-ubiquitinyl-[acceptor protein]-L-lysine.</text>
        <dbReference type="EC" id="2.3.2.27"/>
    </reaction>
</comment>
<evidence type="ECO:0000256" key="5">
    <source>
        <dbReference type="ARBA" id="ARBA00022771"/>
    </source>
</evidence>
<evidence type="ECO:0000313" key="11">
    <source>
        <dbReference type="EMBL" id="KAF3337118.1"/>
    </source>
</evidence>
<evidence type="ECO:0000256" key="8">
    <source>
        <dbReference type="PROSITE-ProRule" id="PRU00175"/>
    </source>
</evidence>
<dbReference type="SMART" id="SM00184">
    <property type="entry name" value="RING"/>
    <property type="match status" value="1"/>
</dbReference>
<dbReference type="FunFam" id="3.30.40.10:FF:000521">
    <property type="entry name" value="RING/U-box superfamily protein"/>
    <property type="match status" value="1"/>
</dbReference>
<keyword evidence="3" id="KW-0808">Transferase</keyword>
<feature type="region of interest" description="Disordered" evidence="9">
    <location>
        <begin position="141"/>
        <end position="240"/>
    </location>
</feature>
<dbReference type="Proteomes" id="UP000623129">
    <property type="component" value="Unassembled WGS sequence"/>
</dbReference>
<keyword evidence="4" id="KW-0479">Metal-binding</keyword>
<feature type="compositionally biased region" description="Polar residues" evidence="9">
    <location>
        <begin position="149"/>
        <end position="168"/>
    </location>
</feature>
<dbReference type="SUPFAM" id="SSF57850">
    <property type="entry name" value="RING/U-box"/>
    <property type="match status" value="1"/>
</dbReference>
<sequence length="313" mass="34611">MKYSTVVVIVTACAQISYCTHHPHPATPQLFSNHTPNTTPSLSLSLAQFYLTFLSLLCGVAFQWWSSSFSSIDGIPKEEIIFMDYNCVSMGGSCCCLCPDDFEEYAHPNNPIYRQCLCLRYFFHQLFSGYNAGFQRLESRAGAPAGQPVNPSGATTLGPTSPDNTMPSPETYHLVPRPPPYSQLVSRRDKSLGHTQEESQPLRRNGSSSGTDSANTGSVKKRLSTDTDESSVKMHKSGSDKGLAAKLYGSGYLVTSSEDEDVCPTCLEEYTEENPKIVAKCSHHFHLSCIYEWMERSDNCPVCGQEMEFCESP</sequence>
<dbReference type="CDD" id="cd23116">
    <property type="entry name" value="RING-H2_AIRP1-like"/>
    <property type="match status" value="1"/>
</dbReference>
<evidence type="ECO:0000256" key="4">
    <source>
        <dbReference type="ARBA" id="ARBA00022723"/>
    </source>
</evidence>
<feature type="compositionally biased region" description="Basic and acidic residues" evidence="9">
    <location>
        <begin position="186"/>
        <end position="201"/>
    </location>
</feature>
<dbReference type="Pfam" id="PF13639">
    <property type="entry name" value="zf-RING_2"/>
    <property type="match status" value="1"/>
</dbReference>
<feature type="compositionally biased region" description="Polar residues" evidence="9">
    <location>
        <begin position="205"/>
        <end position="218"/>
    </location>
</feature>
<dbReference type="GO" id="GO:0008270">
    <property type="term" value="F:zinc ion binding"/>
    <property type="evidence" value="ECO:0007669"/>
    <property type="project" value="UniProtKB-KW"/>
</dbReference>
<organism evidence="11 12">
    <name type="scientific">Carex littledalei</name>
    <dbReference type="NCBI Taxonomy" id="544730"/>
    <lineage>
        <taxon>Eukaryota</taxon>
        <taxon>Viridiplantae</taxon>
        <taxon>Streptophyta</taxon>
        <taxon>Embryophyta</taxon>
        <taxon>Tracheophyta</taxon>
        <taxon>Spermatophyta</taxon>
        <taxon>Magnoliopsida</taxon>
        <taxon>Liliopsida</taxon>
        <taxon>Poales</taxon>
        <taxon>Cyperaceae</taxon>
        <taxon>Cyperoideae</taxon>
        <taxon>Cariceae</taxon>
        <taxon>Carex</taxon>
        <taxon>Carex subgen. Euthyceras</taxon>
    </lineage>
</organism>
<dbReference type="Gene3D" id="3.30.40.10">
    <property type="entry name" value="Zinc/RING finger domain, C3HC4 (zinc finger)"/>
    <property type="match status" value="1"/>
</dbReference>
<reference evidence="11" key="1">
    <citation type="submission" date="2020-01" db="EMBL/GenBank/DDBJ databases">
        <title>Genome sequence of Kobresia littledalei, the first chromosome-level genome in the family Cyperaceae.</title>
        <authorList>
            <person name="Qu G."/>
        </authorList>
    </citation>
    <scope>NUCLEOTIDE SEQUENCE</scope>
    <source>
        <strain evidence="11">C.B.Clarke</strain>
        <tissue evidence="11">Leaf</tissue>
    </source>
</reference>
<protein>
    <recommendedName>
        <fullName evidence="2">RING-type E3 ubiquitin transferase</fullName>
        <ecNumber evidence="2">2.3.2.27</ecNumber>
    </recommendedName>
</protein>
<keyword evidence="6" id="KW-0833">Ubl conjugation pathway</keyword>
<evidence type="ECO:0000256" key="9">
    <source>
        <dbReference type="SAM" id="MobiDB-lite"/>
    </source>
</evidence>
<evidence type="ECO:0000256" key="6">
    <source>
        <dbReference type="ARBA" id="ARBA00022786"/>
    </source>
</evidence>
<evidence type="ECO:0000256" key="3">
    <source>
        <dbReference type="ARBA" id="ARBA00022679"/>
    </source>
</evidence>
<evidence type="ECO:0000256" key="1">
    <source>
        <dbReference type="ARBA" id="ARBA00000900"/>
    </source>
</evidence>
<gene>
    <name evidence="11" type="ORF">FCM35_KLT17705</name>
</gene>
<name>A0A833RK17_9POAL</name>
<dbReference type="PROSITE" id="PS50089">
    <property type="entry name" value="ZF_RING_2"/>
    <property type="match status" value="1"/>
</dbReference>
<comment type="caution">
    <text evidence="11">The sequence shown here is derived from an EMBL/GenBank/DDBJ whole genome shotgun (WGS) entry which is preliminary data.</text>
</comment>
<evidence type="ECO:0000256" key="2">
    <source>
        <dbReference type="ARBA" id="ARBA00012483"/>
    </source>
</evidence>
<feature type="domain" description="RING-type" evidence="10">
    <location>
        <begin position="263"/>
        <end position="303"/>
    </location>
</feature>
<evidence type="ECO:0000313" key="12">
    <source>
        <dbReference type="Proteomes" id="UP000623129"/>
    </source>
</evidence>
<keyword evidence="7" id="KW-0862">Zinc</keyword>
<dbReference type="GO" id="GO:0061630">
    <property type="term" value="F:ubiquitin protein ligase activity"/>
    <property type="evidence" value="ECO:0007669"/>
    <property type="project" value="UniProtKB-EC"/>
</dbReference>
<proteinExistence type="predicted"/>
<evidence type="ECO:0000256" key="7">
    <source>
        <dbReference type="ARBA" id="ARBA00022833"/>
    </source>
</evidence>
<dbReference type="EC" id="2.3.2.27" evidence="2"/>
<accession>A0A833RK17</accession>
<dbReference type="OrthoDB" id="8062037at2759"/>
<dbReference type="PANTHER" id="PTHR46463:SF10">
    <property type="entry name" value="OS01G0926200 PROTEIN"/>
    <property type="match status" value="1"/>
</dbReference>
<keyword evidence="5 8" id="KW-0863">Zinc-finger</keyword>
<dbReference type="EMBL" id="SWLB01000006">
    <property type="protein sequence ID" value="KAF3337118.1"/>
    <property type="molecule type" value="Genomic_DNA"/>
</dbReference>
<dbReference type="PANTHER" id="PTHR46463">
    <property type="entry name" value="ZINC FINGER, RING/FYVE/PHD-TYPE"/>
    <property type="match status" value="1"/>
</dbReference>